<dbReference type="InterPro" id="IPR025963">
    <property type="entry name" value="FLgD_Tudor"/>
</dbReference>
<organism evidence="8 9">
    <name type="scientific">Hartmannibacter diazotrophicus</name>
    <dbReference type="NCBI Taxonomy" id="1482074"/>
    <lineage>
        <taxon>Bacteria</taxon>
        <taxon>Pseudomonadati</taxon>
        <taxon>Pseudomonadota</taxon>
        <taxon>Alphaproteobacteria</taxon>
        <taxon>Hyphomicrobiales</taxon>
        <taxon>Pleomorphomonadaceae</taxon>
        <taxon>Hartmannibacter</taxon>
    </lineage>
</organism>
<keyword evidence="9" id="KW-1185">Reference proteome</keyword>
<comment type="function">
    <text evidence="4 5">Required for flagellar hook formation. May act as a scaffolding protein.</text>
</comment>
<evidence type="ECO:0000256" key="3">
    <source>
        <dbReference type="ARBA" id="ARBA00022795"/>
    </source>
</evidence>
<dbReference type="Pfam" id="PF13861">
    <property type="entry name" value="FLgD_tudor"/>
    <property type="match status" value="1"/>
</dbReference>
<proteinExistence type="inferred from homology"/>
<evidence type="ECO:0000256" key="2">
    <source>
        <dbReference type="ARBA" id="ARBA00016013"/>
    </source>
</evidence>
<dbReference type="OrthoDB" id="9785233at2"/>
<evidence type="ECO:0000259" key="6">
    <source>
        <dbReference type="Pfam" id="PF13860"/>
    </source>
</evidence>
<feature type="domain" description="FlgD Tudor-like" evidence="7">
    <location>
        <begin position="82"/>
        <end position="214"/>
    </location>
</feature>
<dbReference type="Gene3D" id="2.60.40.4070">
    <property type="match status" value="1"/>
</dbReference>
<dbReference type="Gene3D" id="2.30.30.910">
    <property type="match status" value="1"/>
</dbReference>
<reference evidence="9" key="1">
    <citation type="submission" date="2017-09" db="EMBL/GenBank/DDBJ databases">
        <title>Genome sequence of Nannocystis excedens DSM 71.</title>
        <authorList>
            <person name="Blom J."/>
        </authorList>
    </citation>
    <scope>NUCLEOTIDE SEQUENCE [LARGE SCALE GENOMIC DNA]</scope>
    <source>
        <strain evidence="9">type strain: E19</strain>
    </source>
</reference>
<evidence type="ECO:0000313" key="9">
    <source>
        <dbReference type="Proteomes" id="UP000223606"/>
    </source>
</evidence>
<dbReference type="RefSeq" id="WP_099557924.1">
    <property type="nucleotide sequence ID" value="NZ_LT960614.1"/>
</dbReference>
<feature type="domain" description="FlgD/Vpr Ig-like" evidence="6">
    <location>
        <begin position="100"/>
        <end position="175"/>
    </location>
</feature>
<protein>
    <recommendedName>
        <fullName evidence="2 5">Basal-body rod modification protein FlgD</fullName>
    </recommendedName>
</protein>
<evidence type="ECO:0000313" key="8">
    <source>
        <dbReference type="EMBL" id="SON57712.1"/>
    </source>
</evidence>
<name>A0A2C9DBJ8_9HYPH</name>
<dbReference type="EMBL" id="LT960614">
    <property type="protein sequence ID" value="SON57712.1"/>
    <property type="molecule type" value="Genomic_DNA"/>
</dbReference>
<dbReference type="AlphaFoldDB" id="A0A2C9DBJ8"/>
<evidence type="ECO:0000259" key="7">
    <source>
        <dbReference type="Pfam" id="PF13861"/>
    </source>
</evidence>
<comment type="similarity">
    <text evidence="1 5">Belongs to the FlgD family.</text>
</comment>
<dbReference type="GO" id="GO:0044781">
    <property type="term" value="P:bacterial-type flagellum organization"/>
    <property type="evidence" value="ECO:0007669"/>
    <property type="project" value="UniProtKB-UniRule"/>
</dbReference>
<evidence type="ECO:0000256" key="4">
    <source>
        <dbReference type="ARBA" id="ARBA00024746"/>
    </source>
</evidence>
<accession>A0A2C9DBJ8</accession>
<evidence type="ECO:0000256" key="1">
    <source>
        <dbReference type="ARBA" id="ARBA00010577"/>
    </source>
</evidence>
<dbReference type="InterPro" id="IPR005648">
    <property type="entry name" value="FlgD"/>
</dbReference>
<evidence type="ECO:0000256" key="5">
    <source>
        <dbReference type="RuleBase" id="RU362076"/>
    </source>
</evidence>
<gene>
    <name evidence="8" type="primary">flgD</name>
    <name evidence="8" type="ORF">HDIA_4171</name>
</gene>
<keyword evidence="3 5" id="KW-1005">Bacterial flagellum biogenesis</keyword>
<dbReference type="KEGG" id="hdi:HDIA_4171"/>
<dbReference type="Pfam" id="PF03963">
    <property type="entry name" value="FlgD"/>
    <property type="match status" value="1"/>
</dbReference>
<sequence length="219" mass="22624">MDVSALSSPSSSTTKSANAASSLLSNYDTFLTLLTTQLTTQNPLDPMDADKFTEQLTAFSSVEQQIETNSNLEDMLSALSASAALNLVNYVGKSVTALSDTTQLSGGSAQWTYTMGNDAETVDVTITNSAGAVVANDKIKANAGTNTYTWDGTTRNGGEATEGDNYTISFSATDSDGKSVPVTTQVKGKVSAVDVSGSEPYLVVNGSSVPLSGVLSVNN</sequence>
<dbReference type="Pfam" id="PF13860">
    <property type="entry name" value="FlgD_ig"/>
    <property type="match status" value="1"/>
</dbReference>
<dbReference type="Proteomes" id="UP000223606">
    <property type="component" value="Chromosome 1"/>
</dbReference>
<dbReference type="InterPro" id="IPR025965">
    <property type="entry name" value="FlgD/Vpr_Ig-like"/>
</dbReference>